<dbReference type="RefSeq" id="WP_207678382.1">
    <property type="nucleotide sequence ID" value="NZ_CP061800.1"/>
</dbReference>
<name>A0A975BQT7_9BACT</name>
<proteinExistence type="predicted"/>
<gene>
    <name evidence="9" type="ORF">dnm_060460</name>
</gene>
<reference evidence="9" key="1">
    <citation type="journal article" date="2021" name="Microb. Physiol.">
        <title>Proteogenomic Insights into the Physiology of Marine, Sulfate-Reducing, Filamentous Desulfonema limicola and Desulfonema magnum.</title>
        <authorList>
            <person name="Schnaars V."/>
            <person name="Wohlbrand L."/>
            <person name="Scheve S."/>
            <person name="Hinrichs C."/>
            <person name="Reinhardt R."/>
            <person name="Rabus R."/>
        </authorList>
    </citation>
    <scope>NUCLEOTIDE SEQUENCE</scope>
    <source>
        <strain evidence="9">4be13</strain>
    </source>
</reference>
<evidence type="ECO:0000256" key="6">
    <source>
        <dbReference type="SAM" id="Coils"/>
    </source>
</evidence>
<keyword evidence="4 7" id="KW-1133">Transmembrane helix</keyword>
<dbReference type="AlphaFoldDB" id="A0A975BQT7"/>
<dbReference type="EMBL" id="CP061800">
    <property type="protein sequence ID" value="QTA89986.1"/>
    <property type="molecule type" value="Genomic_DNA"/>
</dbReference>
<feature type="domain" description="Polysaccharide chain length determinant N-terminal" evidence="8">
    <location>
        <begin position="4"/>
        <end position="92"/>
    </location>
</feature>
<dbReference type="InterPro" id="IPR050445">
    <property type="entry name" value="Bact_polysacc_biosynth/exp"/>
</dbReference>
<dbReference type="PANTHER" id="PTHR32309:SF13">
    <property type="entry name" value="FERRIC ENTEROBACTIN TRANSPORT PROTEIN FEPE"/>
    <property type="match status" value="1"/>
</dbReference>
<feature type="transmembrane region" description="Helical" evidence="7">
    <location>
        <begin position="484"/>
        <end position="505"/>
    </location>
</feature>
<feature type="coiled-coil region" evidence="6">
    <location>
        <begin position="326"/>
        <end position="353"/>
    </location>
</feature>
<evidence type="ECO:0000313" key="10">
    <source>
        <dbReference type="Proteomes" id="UP000663722"/>
    </source>
</evidence>
<dbReference type="GO" id="GO:0004713">
    <property type="term" value="F:protein tyrosine kinase activity"/>
    <property type="evidence" value="ECO:0007669"/>
    <property type="project" value="TreeGrafter"/>
</dbReference>
<dbReference type="KEGG" id="dmm:dnm_060460"/>
<dbReference type="InterPro" id="IPR003856">
    <property type="entry name" value="LPS_length_determ_N"/>
</dbReference>
<evidence type="ECO:0000313" key="9">
    <source>
        <dbReference type="EMBL" id="QTA89986.1"/>
    </source>
</evidence>
<evidence type="ECO:0000256" key="3">
    <source>
        <dbReference type="ARBA" id="ARBA00022692"/>
    </source>
</evidence>
<organism evidence="9 10">
    <name type="scientific">Desulfonema magnum</name>
    <dbReference type="NCBI Taxonomy" id="45655"/>
    <lineage>
        <taxon>Bacteria</taxon>
        <taxon>Pseudomonadati</taxon>
        <taxon>Thermodesulfobacteriota</taxon>
        <taxon>Desulfobacteria</taxon>
        <taxon>Desulfobacterales</taxon>
        <taxon>Desulfococcaceae</taxon>
        <taxon>Desulfonema</taxon>
    </lineage>
</organism>
<dbReference type="GO" id="GO:0005886">
    <property type="term" value="C:plasma membrane"/>
    <property type="evidence" value="ECO:0007669"/>
    <property type="project" value="UniProtKB-SubCell"/>
</dbReference>
<keyword evidence="3 7" id="KW-0812">Transmembrane</keyword>
<feature type="transmembrane region" description="Helical" evidence="7">
    <location>
        <begin position="20"/>
        <end position="40"/>
    </location>
</feature>
<accession>A0A975BQT7</accession>
<evidence type="ECO:0000256" key="5">
    <source>
        <dbReference type="ARBA" id="ARBA00023136"/>
    </source>
</evidence>
<keyword evidence="2" id="KW-1003">Cell membrane</keyword>
<protein>
    <submittedName>
        <fullName evidence="9">Polysaccharide chain length determinant protein domain-containing protein</fullName>
    </submittedName>
</protein>
<sequence length="535" mass="60912">MEANEMTLNDYVDAVKRRKWSIILPAFIVFSVAAAVAMMLPSVFKSTATILIEGQEIPSDFVMATVTSYVEQRLQSINQRIMSTSRLSEMISRFGLYKDLQGRWTTEEIIEKMREDIMLNTISTEVMDRRTGRAMSATIAFTLSYEGKSPTKVQQVTNMLASLYLEENLQVRKRQTKETSLFLEDEMEKVKTDLATIEKNISDFKKEHINELPEMLQLNIQGLNNIERNIERLEEQLRSLKEREGYLQTQLASIPPELDQDKNRLEELKIQLIYLRSQFSDEYPDVIKTANEIAELEKKMGELPGISDAENDRPDNPAYITLASQLASTRADLKSVKQQIRKLERNMDEYRGRIEATPKLEEQYNEFVMERNNTHAKLNDLMRKLMEAKVAYGLEEGQKGERFTLIDPPGLPEKPFKPNRKAIILIGVVLGMGAGAGIGALKEFTDPSVRNAGTLVAATSFPVLASIPVIVTKRDRNIIRIKRIILMIGVILVIAAGVAAFHYLVMDLDIFRAKVARLLDKHQILPEVVMEMIRP</sequence>
<feature type="coiled-coil region" evidence="6">
    <location>
        <begin position="180"/>
        <end position="278"/>
    </location>
</feature>
<comment type="subcellular location">
    <subcellularLocation>
        <location evidence="1">Cell membrane</location>
        <topology evidence="1">Multi-pass membrane protein</topology>
    </subcellularLocation>
</comment>
<dbReference type="PANTHER" id="PTHR32309">
    <property type="entry name" value="TYROSINE-PROTEIN KINASE"/>
    <property type="match status" value="1"/>
</dbReference>
<keyword evidence="5 7" id="KW-0472">Membrane</keyword>
<dbReference type="Pfam" id="PF02706">
    <property type="entry name" value="Wzz"/>
    <property type="match status" value="1"/>
</dbReference>
<evidence type="ECO:0000259" key="8">
    <source>
        <dbReference type="Pfam" id="PF02706"/>
    </source>
</evidence>
<dbReference type="Proteomes" id="UP000663722">
    <property type="component" value="Chromosome"/>
</dbReference>
<feature type="transmembrane region" description="Helical" evidence="7">
    <location>
        <begin position="422"/>
        <end position="441"/>
    </location>
</feature>
<evidence type="ECO:0000256" key="2">
    <source>
        <dbReference type="ARBA" id="ARBA00022475"/>
    </source>
</evidence>
<dbReference type="Gene3D" id="1.10.287.1490">
    <property type="match status" value="1"/>
</dbReference>
<keyword evidence="10" id="KW-1185">Reference proteome</keyword>
<evidence type="ECO:0000256" key="1">
    <source>
        <dbReference type="ARBA" id="ARBA00004651"/>
    </source>
</evidence>
<evidence type="ECO:0000256" key="7">
    <source>
        <dbReference type="SAM" id="Phobius"/>
    </source>
</evidence>
<evidence type="ECO:0000256" key="4">
    <source>
        <dbReference type="ARBA" id="ARBA00022989"/>
    </source>
</evidence>
<keyword evidence="6" id="KW-0175">Coiled coil</keyword>